<keyword evidence="1" id="KW-0175">Coiled coil</keyword>
<accession>A0ABU9MVR1</accession>
<keyword evidence="2" id="KW-0812">Transmembrane</keyword>
<organism evidence="3 4">
    <name type="scientific">Pseudoalteromonas qingdaonensis</name>
    <dbReference type="NCBI Taxonomy" id="3131913"/>
    <lineage>
        <taxon>Bacteria</taxon>
        <taxon>Pseudomonadati</taxon>
        <taxon>Pseudomonadota</taxon>
        <taxon>Gammaproteobacteria</taxon>
        <taxon>Alteromonadales</taxon>
        <taxon>Pseudoalteromonadaceae</taxon>
        <taxon>Pseudoalteromonas</taxon>
    </lineage>
</organism>
<dbReference type="RefSeq" id="WP_342677431.1">
    <property type="nucleotide sequence ID" value="NZ_JBCGCU010000005.1"/>
</dbReference>
<name>A0ABU9MVR1_9GAMM</name>
<comment type="caution">
    <text evidence="3">The sequence shown here is derived from an EMBL/GenBank/DDBJ whole genome shotgun (WGS) entry which is preliminary data.</text>
</comment>
<evidence type="ECO:0000313" key="4">
    <source>
        <dbReference type="Proteomes" id="UP001447008"/>
    </source>
</evidence>
<protein>
    <submittedName>
        <fullName evidence="3">PilN domain-containing protein</fullName>
    </submittedName>
</protein>
<gene>
    <name evidence="3" type="ORF">WCN91_06530</name>
</gene>
<dbReference type="EMBL" id="JBCGCU010000005">
    <property type="protein sequence ID" value="MEM0515083.1"/>
    <property type="molecule type" value="Genomic_DNA"/>
</dbReference>
<sequence>MKRSINFYQDSLKPMHDPLPLALVVKIITVTCVFLVLVLLLLNWHLASTQQQLEQSQRQATMVQQNVDALNQQLRQHRDVSALEKELQHQQSKVDYRLQLVNYLNQGSSGEAINYSEFMTDLARYHHAQLWLTDIRVAAQHLQLQGQTTDPSAIAPWLSGLQQSPHFAGREFSVLEFAKQAELRNFKVSTQLEGGQP</sequence>
<evidence type="ECO:0000256" key="1">
    <source>
        <dbReference type="SAM" id="Coils"/>
    </source>
</evidence>
<reference evidence="3 4" key="1">
    <citation type="submission" date="2024-03" db="EMBL/GenBank/DDBJ databases">
        <title>Pseudoalteromonas qingdaonensis sp. nov., isolated from the intestines of marine benthic organisms.</title>
        <authorList>
            <person name="Lin X."/>
            <person name="Fang S."/>
            <person name="Hu X."/>
        </authorList>
    </citation>
    <scope>NUCLEOTIDE SEQUENCE [LARGE SCALE GENOMIC DNA]</scope>
    <source>
        <strain evidence="3 4">YIC-827</strain>
    </source>
</reference>
<dbReference type="Pfam" id="PF05137">
    <property type="entry name" value="PilN"/>
    <property type="match status" value="1"/>
</dbReference>
<dbReference type="InterPro" id="IPR007813">
    <property type="entry name" value="PilN"/>
</dbReference>
<evidence type="ECO:0000313" key="3">
    <source>
        <dbReference type="EMBL" id="MEM0515083.1"/>
    </source>
</evidence>
<feature type="transmembrane region" description="Helical" evidence="2">
    <location>
        <begin position="21"/>
        <end position="46"/>
    </location>
</feature>
<keyword evidence="2" id="KW-1133">Transmembrane helix</keyword>
<evidence type="ECO:0000256" key="2">
    <source>
        <dbReference type="SAM" id="Phobius"/>
    </source>
</evidence>
<keyword evidence="4" id="KW-1185">Reference proteome</keyword>
<proteinExistence type="predicted"/>
<feature type="coiled-coil region" evidence="1">
    <location>
        <begin position="46"/>
        <end position="80"/>
    </location>
</feature>
<dbReference type="Proteomes" id="UP001447008">
    <property type="component" value="Unassembled WGS sequence"/>
</dbReference>
<keyword evidence="2" id="KW-0472">Membrane</keyword>